<evidence type="ECO:0000256" key="2">
    <source>
        <dbReference type="ARBA" id="ARBA00012388"/>
    </source>
</evidence>
<protein>
    <recommendedName>
        <fullName evidence="2">polynucleotide adenylyltransferase</fullName>
        <ecNumber evidence="2">2.7.7.19</ecNumber>
    </recommendedName>
</protein>
<dbReference type="Gene3D" id="3.30.460.10">
    <property type="entry name" value="Beta Polymerase, domain 2"/>
    <property type="match status" value="1"/>
</dbReference>
<dbReference type="InterPro" id="IPR043519">
    <property type="entry name" value="NT_sf"/>
</dbReference>
<dbReference type="GO" id="GO:0010605">
    <property type="term" value="P:negative regulation of macromolecule metabolic process"/>
    <property type="evidence" value="ECO:0007669"/>
    <property type="project" value="UniProtKB-ARBA"/>
</dbReference>
<comment type="similarity">
    <text evidence="1">Belongs to the DNA polymerase type-B-like family.</text>
</comment>
<feature type="compositionally biased region" description="Polar residues" evidence="5">
    <location>
        <begin position="584"/>
        <end position="609"/>
    </location>
</feature>
<dbReference type="CDD" id="cd05402">
    <property type="entry name" value="NT_PAP_TUTase"/>
    <property type="match status" value="1"/>
</dbReference>
<feature type="compositionally biased region" description="Low complexity" evidence="5">
    <location>
        <begin position="23"/>
        <end position="33"/>
    </location>
</feature>
<dbReference type="EC" id="2.7.7.19" evidence="2"/>
<dbReference type="AlphaFoldDB" id="A0A1Y2ERN7"/>
<sequence length="852" mass="98572">MGSNVGISSKSKNNGNKRKRKNSNSSFNGNGNSYTVLIDNGNSRKRKYSNNDDFIPLNSNGKKSKKEAKIDYRKKRKEIKERKKKRREKEKQKKLLEIYGDDDGYESYDDDYRFEELQHILDNSDYYLNLNRDNNNEQGPVWAPYKRYSGTFEDRLHEEILDFVNYITPNKAEINTRLYTIDKLRKELHYRFPDSNIACFGSFSTGLFLPTSDLDVVVYRPGGDKNSASYSANPTQGNQSKNLNKIAKHIHSNGFYIHKVIRHSRIPIIKAEDDLTHYLIDISYNQQSGVPAINYIKQNIKKYPALKPLVYLLKHFLYINDMNEVFTGGLGSFSVVCLVLSYLKFYPKIFYETEGEECVIPDNLGTLFINFLYLFGGGFDYENIGISVDDGSFYRKMDKGFYNFKNRHLLSIEDPIMPGNDLTKGSHRISEIAQAWKQALDILRRGEEKDVGKVKKNQPSLLSKILYIDYEEIKRRKEIREYIYPQVIKKTGDVYTSISPFVSSDEEEDEEEASEKENIYVSESSSSTSSSLPSSSSSSTTYSSSSSSTVSSSSATTKIEIESKVNGQKINDPTTSLNKEKENNYNISTNNSSKSNYTIIRNDEPQPSNIIMKEGEREKKENEDEDDENDGNDGKVSYNEVINTMKNHRINTTATPTTNYNTIISSDEDLNEINNHSDDEFIAINTDEEEDDDENEIDNDTDDDDDDDDDYSPSSNQDDSDSTYVTSNANRKKTRKINYPKLKDNDEIYIYDEESDQSERRRRRRRSRRRKIEEVEEEEEEELENKNEDITIDEDGEENETEKENDTEYDDFIAKQEDDAMDEEEFDSDLYQKLGDNFLDEDTIDIDELLYK</sequence>
<dbReference type="SUPFAM" id="SSF81301">
    <property type="entry name" value="Nucleotidyltransferase"/>
    <property type="match status" value="1"/>
</dbReference>
<dbReference type="SUPFAM" id="SSF81631">
    <property type="entry name" value="PAP/OAS1 substrate-binding domain"/>
    <property type="match status" value="1"/>
</dbReference>
<dbReference type="Gene3D" id="1.10.1410.10">
    <property type="match status" value="1"/>
</dbReference>
<feature type="compositionally biased region" description="Polar residues" evidence="5">
    <location>
        <begin position="565"/>
        <end position="577"/>
    </location>
</feature>
<feature type="compositionally biased region" description="Acidic residues" evidence="5">
    <location>
        <begin position="686"/>
        <end position="711"/>
    </location>
</feature>
<accession>A0A1Y2ERN7</accession>
<organism evidence="8 9">
    <name type="scientific">Neocallimastix californiae</name>
    <dbReference type="NCBI Taxonomy" id="1754190"/>
    <lineage>
        <taxon>Eukaryota</taxon>
        <taxon>Fungi</taxon>
        <taxon>Fungi incertae sedis</taxon>
        <taxon>Chytridiomycota</taxon>
        <taxon>Chytridiomycota incertae sedis</taxon>
        <taxon>Neocallimastigomycetes</taxon>
        <taxon>Neocallimastigales</taxon>
        <taxon>Neocallimastigaceae</taxon>
        <taxon>Neocallimastix</taxon>
    </lineage>
</organism>
<dbReference type="PANTHER" id="PTHR23092">
    <property type="entry name" value="POLY(A) RNA POLYMERASE"/>
    <property type="match status" value="1"/>
</dbReference>
<dbReference type="GO" id="GO:0003729">
    <property type="term" value="F:mRNA binding"/>
    <property type="evidence" value="ECO:0007669"/>
    <property type="project" value="TreeGrafter"/>
</dbReference>
<dbReference type="GO" id="GO:1990817">
    <property type="term" value="F:poly(A) RNA polymerase activity"/>
    <property type="evidence" value="ECO:0007669"/>
    <property type="project" value="UniProtKB-EC"/>
</dbReference>
<dbReference type="STRING" id="1754190.A0A1Y2ERN7"/>
<keyword evidence="9" id="KW-1185">Reference proteome</keyword>
<evidence type="ECO:0000256" key="5">
    <source>
        <dbReference type="SAM" id="MobiDB-lite"/>
    </source>
</evidence>
<feature type="compositionally biased region" description="Acidic residues" evidence="5">
    <location>
        <begin position="504"/>
        <end position="514"/>
    </location>
</feature>
<evidence type="ECO:0000259" key="6">
    <source>
        <dbReference type="Pfam" id="PF03828"/>
    </source>
</evidence>
<comment type="caution">
    <text evidence="8">The sequence shown here is derived from an EMBL/GenBank/DDBJ whole genome shotgun (WGS) entry which is preliminary data.</text>
</comment>
<feature type="compositionally biased region" description="Acidic residues" evidence="5">
    <location>
        <begin position="774"/>
        <end position="783"/>
    </location>
</feature>
<reference evidence="8 9" key="1">
    <citation type="submission" date="2016-08" db="EMBL/GenBank/DDBJ databases">
        <title>A Parts List for Fungal Cellulosomes Revealed by Comparative Genomics.</title>
        <authorList>
            <consortium name="DOE Joint Genome Institute"/>
            <person name="Haitjema C.H."/>
            <person name="Gilmore S.P."/>
            <person name="Henske J.K."/>
            <person name="Solomon K.V."/>
            <person name="De Groot R."/>
            <person name="Kuo A."/>
            <person name="Mondo S.J."/>
            <person name="Salamov A.A."/>
            <person name="Labutti K."/>
            <person name="Zhao Z."/>
            <person name="Chiniquy J."/>
            <person name="Barry K."/>
            <person name="Brewer H.M."/>
            <person name="Purvine S.O."/>
            <person name="Wright A.T."/>
            <person name="Boxma B."/>
            <person name="Van Alen T."/>
            <person name="Hackstein J.H."/>
            <person name="Baker S.E."/>
            <person name="Grigoriev I.V."/>
            <person name="O'Malley M.A."/>
        </authorList>
    </citation>
    <scope>NUCLEOTIDE SEQUENCE [LARGE SCALE GENOMIC DNA]</scope>
    <source>
        <strain evidence="8 9">G1</strain>
    </source>
</reference>
<dbReference type="InterPro" id="IPR002058">
    <property type="entry name" value="PAP_assoc"/>
</dbReference>
<feature type="domain" description="Poly(A) RNA polymerase mitochondrial-like central palm" evidence="7">
    <location>
        <begin position="156"/>
        <end position="291"/>
    </location>
</feature>
<dbReference type="InterPro" id="IPR054708">
    <property type="entry name" value="MTPAP-like_central"/>
</dbReference>
<dbReference type="OrthoDB" id="273917at2759"/>
<feature type="compositionally biased region" description="Basic residues" evidence="5">
    <location>
        <begin position="760"/>
        <end position="770"/>
    </location>
</feature>
<dbReference type="GO" id="GO:0043634">
    <property type="term" value="P:polyadenylation-dependent ncRNA catabolic process"/>
    <property type="evidence" value="ECO:0007669"/>
    <property type="project" value="TreeGrafter"/>
</dbReference>
<feature type="domain" description="PAP-associated" evidence="6">
    <location>
        <begin position="363"/>
        <end position="419"/>
    </location>
</feature>
<dbReference type="Proteomes" id="UP000193920">
    <property type="component" value="Unassembled WGS sequence"/>
</dbReference>
<feature type="region of interest" description="Disordered" evidence="5">
    <location>
        <begin position="1"/>
        <end position="70"/>
    </location>
</feature>
<proteinExistence type="inferred from homology"/>
<dbReference type="GO" id="GO:0005730">
    <property type="term" value="C:nucleolus"/>
    <property type="evidence" value="ECO:0007669"/>
    <property type="project" value="TreeGrafter"/>
</dbReference>
<dbReference type="GO" id="GO:0031499">
    <property type="term" value="C:TRAMP complex"/>
    <property type="evidence" value="ECO:0007669"/>
    <property type="project" value="TreeGrafter"/>
</dbReference>
<dbReference type="EMBL" id="MCOG01000031">
    <property type="protein sequence ID" value="ORY73944.1"/>
    <property type="molecule type" value="Genomic_DNA"/>
</dbReference>
<dbReference type="Pfam" id="PF03828">
    <property type="entry name" value="PAP_assoc"/>
    <property type="match status" value="1"/>
</dbReference>
<evidence type="ECO:0000256" key="3">
    <source>
        <dbReference type="ARBA" id="ARBA00022723"/>
    </source>
</evidence>
<dbReference type="InterPro" id="IPR045862">
    <property type="entry name" value="Trf4-like"/>
</dbReference>
<feature type="compositionally biased region" description="Low complexity" evidence="5">
    <location>
        <begin position="1"/>
        <end position="14"/>
    </location>
</feature>
<feature type="compositionally biased region" description="Low complexity" evidence="5">
    <location>
        <begin position="522"/>
        <end position="557"/>
    </location>
</feature>
<dbReference type="PANTHER" id="PTHR23092:SF15">
    <property type="entry name" value="INACTIVE NON-CANONICAL POLY(A) RNA POLYMERASE PROTEIN TRF4-2-RELATED"/>
    <property type="match status" value="1"/>
</dbReference>
<feature type="compositionally biased region" description="Acidic residues" evidence="5">
    <location>
        <begin position="790"/>
        <end position="801"/>
    </location>
</feature>
<feature type="region of interest" description="Disordered" evidence="5">
    <location>
        <begin position="501"/>
        <end position="640"/>
    </location>
</feature>
<dbReference type="GO" id="GO:0031123">
    <property type="term" value="P:RNA 3'-end processing"/>
    <property type="evidence" value="ECO:0007669"/>
    <property type="project" value="TreeGrafter"/>
</dbReference>
<keyword evidence="3" id="KW-0479">Metal-binding</keyword>
<name>A0A1Y2ERN7_9FUNG</name>
<evidence type="ECO:0000313" key="8">
    <source>
        <dbReference type="EMBL" id="ORY73944.1"/>
    </source>
</evidence>
<evidence type="ECO:0000256" key="4">
    <source>
        <dbReference type="ARBA" id="ARBA00022842"/>
    </source>
</evidence>
<feature type="compositionally biased region" description="Acidic residues" evidence="5">
    <location>
        <begin position="747"/>
        <end position="756"/>
    </location>
</feature>
<feature type="compositionally biased region" description="Basic and acidic residues" evidence="5">
    <location>
        <begin position="613"/>
        <end position="622"/>
    </location>
</feature>
<dbReference type="Pfam" id="PF22600">
    <property type="entry name" value="MTPAP-like_central"/>
    <property type="match status" value="1"/>
</dbReference>
<gene>
    <name evidence="8" type="ORF">LY90DRAFT_699421</name>
</gene>
<feature type="region of interest" description="Disordered" evidence="5">
    <location>
        <begin position="671"/>
        <end position="810"/>
    </location>
</feature>
<dbReference type="GO" id="GO:0046872">
    <property type="term" value="F:metal ion binding"/>
    <property type="evidence" value="ECO:0007669"/>
    <property type="project" value="UniProtKB-KW"/>
</dbReference>
<evidence type="ECO:0000313" key="9">
    <source>
        <dbReference type="Proteomes" id="UP000193920"/>
    </source>
</evidence>
<evidence type="ECO:0000259" key="7">
    <source>
        <dbReference type="Pfam" id="PF22600"/>
    </source>
</evidence>
<evidence type="ECO:0000256" key="1">
    <source>
        <dbReference type="ARBA" id="ARBA00008593"/>
    </source>
</evidence>
<keyword evidence="4" id="KW-0460">Magnesium</keyword>